<sequence>MILERVQAPVRRIALALAGTLLVLNALYLFTRGVIHVGSLAPAMLGVFSLGLAWRWPAVMNWRTTGRWREWLWRGAWLGIILWLLSLAAFFWTLTRVASEPVADNAPIQAILILGSGSPNCQPSTTMESRLDEGLRQAARFPQARVLVTGGVGLGVDCSEASLMADYLIERGIPAERLLREERSASTDENLAFSKPILAAHGIASGAPMILVTSDFHLLRALRIARKAGYAGIHGAAAPTPRFIRYNAWLREYFATLSSWALREF</sequence>
<accession>A0A1T5M030</accession>
<feature type="transmembrane region" description="Helical" evidence="1">
    <location>
        <begin position="75"/>
        <end position="94"/>
    </location>
</feature>
<keyword evidence="1" id="KW-0812">Transmembrane</keyword>
<dbReference type="Proteomes" id="UP000190341">
    <property type="component" value="Unassembled WGS sequence"/>
</dbReference>
<dbReference type="GO" id="GO:0043164">
    <property type="term" value="P:Gram-negative-bacterium-type cell wall biogenesis"/>
    <property type="evidence" value="ECO:0007669"/>
    <property type="project" value="TreeGrafter"/>
</dbReference>
<dbReference type="GO" id="GO:0000270">
    <property type="term" value="P:peptidoglycan metabolic process"/>
    <property type="evidence" value="ECO:0007669"/>
    <property type="project" value="TreeGrafter"/>
</dbReference>
<feature type="domain" description="DUF218" evidence="2">
    <location>
        <begin position="109"/>
        <end position="264"/>
    </location>
</feature>
<dbReference type="PANTHER" id="PTHR30336">
    <property type="entry name" value="INNER MEMBRANE PROTEIN, PROBABLE PERMEASE"/>
    <property type="match status" value="1"/>
</dbReference>
<dbReference type="EMBL" id="FUZV01000002">
    <property type="protein sequence ID" value="SKC81485.1"/>
    <property type="molecule type" value="Genomic_DNA"/>
</dbReference>
<keyword evidence="4" id="KW-1185">Reference proteome</keyword>
<evidence type="ECO:0000313" key="3">
    <source>
        <dbReference type="EMBL" id="SKC81485.1"/>
    </source>
</evidence>
<dbReference type="AlphaFoldDB" id="A0A1T5M030"/>
<proteinExistence type="predicted"/>
<keyword evidence="1" id="KW-1133">Transmembrane helix</keyword>
<organism evidence="3 4">
    <name type="scientific">Pseudoxanthomonas indica</name>
    <dbReference type="NCBI Taxonomy" id="428993"/>
    <lineage>
        <taxon>Bacteria</taxon>
        <taxon>Pseudomonadati</taxon>
        <taxon>Pseudomonadota</taxon>
        <taxon>Gammaproteobacteria</taxon>
        <taxon>Lysobacterales</taxon>
        <taxon>Lysobacteraceae</taxon>
        <taxon>Pseudoxanthomonas</taxon>
    </lineage>
</organism>
<dbReference type="InterPro" id="IPR003848">
    <property type="entry name" value="DUF218"/>
</dbReference>
<feature type="transmembrane region" description="Helical" evidence="1">
    <location>
        <begin position="12"/>
        <end position="30"/>
    </location>
</feature>
<keyword evidence="1" id="KW-0472">Membrane</keyword>
<feature type="transmembrane region" description="Helical" evidence="1">
    <location>
        <begin position="36"/>
        <end position="54"/>
    </location>
</feature>
<name>A0A1T5M030_9GAMM</name>
<dbReference type="RefSeq" id="WP_217698689.1">
    <property type="nucleotide sequence ID" value="NZ_BMCL01000004.1"/>
</dbReference>
<evidence type="ECO:0000256" key="1">
    <source>
        <dbReference type="SAM" id="Phobius"/>
    </source>
</evidence>
<dbReference type="GO" id="GO:0005886">
    <property type="term" value="C:plasma membrane"/>
    <property type="evidence" value="ECO:0007669"/>
    <property type="project" value="TreeGrafter"/>
</dbReference>
<reference evidence="3 4" key="1">
    <citation type="submission" date="2017-02" db="EMBL/GenBank/DDBJ databases">
        <authorList>
            <person name="Peterson S.W."/>
        </authorList>
    </citation>
    <scope>NUCLEOTIDE SEQUENCE [LARGE SCALE GENOMIC DNA]</scope>
    <source>
        <strain evidence="3 4">P15</strain>
    </source>
</reference>
<dbReference type="InterPro" id="IPR051599">
    <property type="entry name" value="Cell_Envelope_Assoc"/>
</dbReference>
<dbReference type="Gene3D" id="3.40.50.620">
    <property type="entry name" value="HUPs"/>
    <property type="match status" value="1"/>
</dbReference>
<evidence type="ECO:0000259" key="2">
    <source>
        <dbReference type="Pfam" id="PF02698"/>
    </source>
</evidence>
<dbReference type="PANTHER" id="PTHR30336:SF4">
    <property type="entry name" value="ENVELOPE BIOGENESIS FACTOR ELYC"/>
    <property type="match status" value="1"/>
</dbReference>
<gene>
    <name evidence="3" type="ORF">SAMN06296058_3521</name>
</gene>
<protein>
    <submittedName>
        <fullName evidence="3">Uncharacterized SAM-binding protein YcdF, DUF218 family</fullName>
    </submittedName>
</protein>
<evidence type="ECO:0000313" key="4">
    <source>
        <dbReference type="Proteomes" id="UP000190341"/>
    </source>
</evidence>
<dbReference type="InterPro" id="IPR014729">
    <property type="entry name" value="Rossmann-like_a/b/a_fold"/>
</dbReference>
<dbReference type="CDD" id="cd06259">
    <property type="entry name" value="YdcF-like"/>
    <property type="match status" value="1"/>
</dbReference>
<dbReference type="Pfam" id="PF02698">
    <property type="entry name" value="DUF218"/>
    <property type="match status" value="1"/>
</dbReference>